<dbReference type="PANTHER" id="PTHR21198">
    <property type="entry name" value="GLUTAMATE RACEMASE"/>
    <property type="match status" value="1"/>
</dbReference>
<evidence type="ECO:0000256" key="5">
    <source>
        <dbReference type="ARBA" id="ARBA00023235"/>
    </source>
</evidence>
<dbReference type="PROSITE" id="PS00923">
    <property type="entry name" value="ASP_GLU_RACEMASE_1"/>
    <property type="match status" value="1"/>
</dbReference>
<reference evidence="8 9" key="1">
    <citation type="submission" date="2018-06" db="EMBL/GenBank/DDBJ databases">
        <authorList>
            <consortium name="Pathogen Informatics"/>
            <person name="Doyle S."/>
        </authorList>
    </citation>
    <scope>NUCLEOTIDE SEQUENCE [LARGE SCALE GENOMIC DNA]</scope>
    <source>
        <strain evidence="8 9">NCTC10801</strain>
    </source>
</reference>
<feature type="binding site" evidence="7">
    <location>
        <begin position="76"/>
        <end position="77"/>
    </location>
    <ligand>
        <name>substrate</name>
    </ligand>
</feature>
<dbReference type="InterPro" id="IPR018187">
    <property type="entry name" value="Asp/Glu_racemase_AS_1"/>
</dbReference>
<dbReference type="FunFam" id="3.40.50.1860:FF:000001">
    <property type="entry name" value="Glutamate racemase"/>
    <property type="match status" value="1"/>
</dbReference>
<dbReference type="GO" id="GO:0071555">
    <property type="term" value="P:cell wall organization"/>
    <property type="evidence" value="ECO:0007669"/>
    <property type="project" value="UniProtKB-KW"/>
</dbReference>
<dbReference type="AlphaFoldDB" id="A0A380TS61"/>
<dbReference type="EMBL" id="UFRQ01000003">
    <property type="protein sequence ID" value="SUT90858.1"/>
    <property type="molecule type" value="Genomic_DNA"/>
</dbReference>
<evidence type="ECO:0000313" key="9">
    <source>
        <dbReference type="Proteomes" id="UP000254649"/>
    </source>
</evidence>
<feature type="active site" description="Proton donor/acceptor" evidence="7">
    <location>
        <position position="186"/>
    </location>
</feature>
<evidence type="ECO:0000256" key="7">
    <source>
        <dbReference type="HAMAP-Rule" id="MF_00258"/>
    </source>
</evidence>
<protein>
    <recommendedName>
        <fullName evidence="2 7">Glutamate racemase</fullName>
        <ecNumber evidence="2 7">5.1.1.3</ecNumber>
    </recommendedName>
</protein>
<comment type="similarity">
    <text evidence="7">Belongs to the aspartate/glutamate racemases family.</text>
</comment>
<keyword evidence="9" id="KW-1185">Reference proteome</keyword>
<evidence type="ECO:0000256" key="1">
    <source>
        <dbReference type="ARBA" id="ARBA00001602"/>
    </source>
</evidence>
<dbReference type="EC" id="5.1.1.3" evidence="2 7"/>
<comment type="catalytic activity">
    <reaction evidence="1 7">
        <text>L-glutamate = D-glutamate</text>
        <dbReference type="Rhea" id="RHEA:12813"/>
        <dbReference type="ChEBI" id="CHEBI:29985"/>
        <dbReference type="ChEBI" id="CHEBI:29986"/>
        <dbReference type="EC" id="5.1.1.3"/>
    </reaction>
</comment>
<accession>A0A380TS61</accession>
<proteinExistence type="inferred from homology"/>
<organism evidence="8 9">
    <name type="scientific">[Actinobacillus] rossii</name>
    <dbReference type="NCBI Taxonomy" id="123820"/>
    <lineage>
        <taxon>Bacteria</taxon>
        <taxon>Pseudomonadati</taxon>
        <taxon>Pseudomonadota</taxon>
        <taxon>Gammaproteobacteria</taxon>
        <taxon>Pasteurellales</taxon>
        <taxon>Pasteurellaceae</taxon>
    </lineage>
</organism>
<dbReference type="InterPro" id="IPR001920">
    <property type="entry name" value="Asp/Glu_race"/>
</dbReference>
<feature type="binding site" evidence="7">
    <location>
        <begin position="187"/>
        <end position="188"/>
    </location>
    <ligand>
        <name>substrate</name>
    </ligand>
</feature>
<dbReference type="GO" id="GO:0008881">
    <property type="term" value="F:glutamate racemase activity"/>
    <property type="evidence" value="ECO:0007669"/>
    <property type="project" value="UniProtKB-UniRule"/>
</dbReference>
<keyword evidence="5 7" id="KW-0413">Isomerase</keyword>
<dbReference type="OrthoDB" id="9801055at2"/>
<keyword evidence="4 7" id="KW-0573">Peptidoglycan synthesis</keyword>
<dbReference type="PROSITE" id="PS00924">
    <property type="entry name" value="ASP_GLU_RACEMASE_2"/>
    <property type="match status" value="1"/>
</dbReference>
<keyword evidence="3 7" id="KW-0133">Cell shape</keyword>
<dbReference type="SUPFAM" id="SSF53681">
    <property type="entry name" value="Aspartate/glutamate racemase"/>
    <property type="match status" value="2"/>
</dbReference>
<evidence type="ECO:0000256" key="3">
    <source>
        <dbReference type="ARBA" id="ARBA00022960"/>
    </source>
</evidence>
<evidence type="ECO:0000256" key="4">
    <source>
        <dbReference type="ARBA" id="ARBA00022984"/>
    </source>
</evidence>
<sequence>MTDKTTILFFDSGVGGFSVYREVLDLLPQHHYLYAFDNEIFPYSEKTEELVIQRTVSVCKKINETYPLDLIVIACNTASTVVLPALRKIFDIPIVGTVPAIKPAAQISQTKHIGLLATKGTVKRPYVDELIHQYASTCQVEKLGSTKLVEIAQDKIQGDSVDLIALCDELSKWKNIDHLDTVILGCTHFPLIKDEIQICLPQVKYFIDPGLAIAKRVAYLLENVKVRSKSETKNLIFCTKQFEIQNKFMQSLKNRWGFEKLIVLNLDE</sequence>
<comment type="function">
    <text evidence="7">Provides the (R)-glutamate required for cell wall biosynthesis.</text>
</comment>
<comment type="pathway">
    <text evidence="7">Cell wall biogenesis; peptidoglycan biosynthesis.</text>
</comment>
<evidence type="ECO:0000256" key="6">
    <source>
        <dbReference type="ARBA" id="ARBA00023316"/>
    </source>
</evidence>
<dbReference type="PANTHER" id="PTHR21198:SF2">
    <property type="entry name" value="GLUTAMATE RACEMASE"/>
    <property type="match status" value="1"/>
</dbReference>
<keyword evidence="6 7" id="KW-0961">Cell wall biogenesis/degradation</keyword>
<dbReference type="InterPro" id="IPR015942">
    <property type="entry name" value="Asp/Glu/hydantoin_racemase"/>
</dbReference>
<dbReference type="GO" id="GO:0009252">
    <property type="term" value="P:peptidoglycan biosynthetic process"/>
    <property type="evidence" value="ECO:0007669"/>
    <property type="project" value="UniProtKB-UniRule"/>
</dbReference>
<dbReference type="Gene3D" id="3.40.50.1860">
    <property type="match status" value="2"/>
</dbReference>
<dbReference type="UniPathway" id="UPA00219"/>
<feature type="active site" description="Proton donor/acceptor" evidence="7">
    <location>
        <position position="75"/>
    </location>
</feature>
<evidence type="ECO:0000256" key="2">
    <source>
        <dbReference type="ARBA" id="ARBA00013090"/>
    </source>
</evidence>
<dbReference type="GO" id="GO:0008360">
    <property type="term" value="P:regulation of cell shape"/>
    <property type="evidence" value="ECO:0007669"/>
    <property type="project" value="UniProtKB-KW"/>
</dbReference>
<dbReference type="InterPro" id="IPR033134">
    <property type="entry name" value="Asp/Glu_racemase_AS_2"/>
</dbReference>
<feature type="binding site" evidence="7">
    <location>
        <begin position="11"/>
        <end position="12"/>
    </location>
    <ligand>
        <name>substrate</name>
    </ligand>
</feature>
<dbReference type="InterPro" id="IPR004391">
    <property type="entry name" value="Glu_race"/>
</dbReference>
<evidence type="ECO:0000313" key="8">
    <source>
        <dbReference type="EMBL" id="SUT90858.1"/>
    </source>
</evidence>
<gene>
    <name evidence="7 8" type="primary">murI</name>
    <name evidence="8" type="ORF">NCTC10801_01307</name>
</gene>
<dbReference type="Pfam" id="PF01177">
    <property type="entry name" value="Asp_Glu_race"/>
    <property type="match status" value="1"/>
</dbReference>
<name>A0A380TS61_9PAST</name>
<feature type="binding site" evidence="7">
    <location>
        <begin position="43"/>
        <end position="44"/>
    </location>
    <ligand>
        <name>substrate</name>
    </ligand>
</feature>
<dbReference type="NCBIfam" id="TIGR00067">
    <property type="entry name" value="glut_race"/>
    <property type="match status" value="1"/>
</dbReference>
<dbReference type="HAMAP" id="MF_00258">
    <property type="entry name" value="Glu_racemase"/>
    <property type="match status" value="1"/>
</dbReference>
<dbReference type="Proteomes" id="UP000254649">
    <property type="component" value="Unassembled WGS sequence"/>
</dbReference>